<accession>A0A0A9GFK4</accession>
<protein>
    <submittedName>
        <fullName evidence="3">Uncharacterized protein</fullName>
    </submittedName>
</protein>
<feature type="region of interest" description="Disordered" evidence="1">
    <location>
        <begin position="1"/>
        <end position="27"/>
    </location>
</feature>
<organism evidence="3">
    <name type="scientific">Arundo donax</name>
    <name type="common">Giant reed</name>
    <name type="synonym">Donax arundinaceus</name>
    <dbReference type="NCBI Taxonomy" id="35708"/>
    <lineage>
        <taxon>Eukaryota</taxon>
        <taxon>Viridiplantae</taxon>
        <taxon>Streptophyta</taxon>
        <taxon>Embryophyta</taxon>
        <taxon>Tracheophyta</taxon>
        <taxon>Spermatophyta</taxon>
        <taxon>Magnoliopsida</taxon>
        <taxon>Liliopsida</taxon>
        <taxon>Poales</taxon>
        <taxon>Poaceae</taxon>
        <taxon>PACMAD clade</taxon>
        <taxon>Arundinoideae</taxon>
        <taxon>Arundineae</taxon>
        <taxon>Arundo</taxon>
    </lineage>
</organism>
<proteinExistence type="predicted"/>
<feature type="transmembrane region" description="Helical" evidence="2">
    <location>
        <begin position="30"/>
        <end position="48"/>
    </location>
</feature>
<keyword evidence="2" id="KW-0472">Membrane</keyword>
<reference evidence="3" key="2">
    <citation type="journal article" date="2015" name="Data Brief">
        <title>Shoot transcriptome of the giant reed, Arundo donax.</title>
        <authorList>
            <person name="Barrero R.A."/>
            <person name="Guerrero F.D."/>
            <person name="Moolhuijzen P."/>
            <person name="Goolsby J.A."/>
            <person name="Tidwell J."/>
            <person name="Bellgard S.E."/>
            <person name="Bellgard M.I."/>
        </authorList>
    </citation>
    <scope>NUCLEOTIDE SEQUENCE</scope>
    <source>
        <tissue evidence="3">Shoot tissue taken approximately 20 cm above the soil surface</tissue>
    </source>
</reference>
<feature type="compositionally biased region" description="Basic residues" evidence="1">
    <location>
        <begin position="17"/>
        <end position="27"/>
    </location>
</feature>
<evidence type="ECO:0000256" key="2">
    <source>
        <dbReference type="SAM" id="Phobius"/>
    </source>
</evidence>
<dbReference type="AlphaFoldDB" id="A0A0A9GFK4"/>
<name>A0A0A9GFK4_ARUDO</name>
<sequence length="71" mass="8018">MRSFVVCSQRVDGHRSAPTRRHQKSQRRPPGFLFLASYIFICAFLKLLKAPSTKTNKSILPRLITSSVLAS</sequence>
<evidence type="ECO:0000256" key="1">
    <source>
        <dbReference type="SAM" id="MobiDB-lite"/>
    </source>
</evidence>
<keyword evidence="2" id="KW-1133">Transmembrane helix</keyword>
<dbReference type="EMBL" id="GBRH01178453">
    <property type="protein sequence ID" value="JAE19443.1"/>
    <property type="molecule type" value="Transcribed_RNA"/>
</dbReference>
<evidence type="ECO:0000313" key="3">
    <source>
        <dbReference type="EMBL" id="JAE19443.1"/>
    </source>
</evidence>
<keyword evidence="2" id="KW-0812">Transmembrane</keyword>
<reference evidence="3" key="1">
    <citation type="submission" date="2014-09" db="EMBL/GenBank/DDBJ databases">
        <authorList>
            <person name="Magalhaes I.L.F."/>
            <person name="Oliveira U."/>
            <person name="Santos F.R."/>
            <person name="Vidigal T.H.D.A."/>
            <person name="Brescovit A.D."/>
            <person name="Santos A.J."/>
        </authorList>
    </citation>
    <scope>NUCLEOTIDE SEQUENCE</scope>
    <source>
        <tissue evidence="3">Shoot tissue taken approximately 20 cm above the soil surface</tissue>
    </source>
</reference>